<evidence type="ECO:0000313" key="4">
    <source>
        <dbReference type="Proteomes" id="UP001107558"/>
    </source>
</evidence>
<comment type="caution">
    <text evidence="3">The sequence shown here is derived from an EMBL/GenBank/DDBJ whole genome shotgun (WGS) entry which is preliminary data.</text>
</comment>
<name>A0A9J6C9Z2_POLVA</name>
<keyword evidence="1" id="KW-0472">Membrane</keyword>
<proteinExistence type="predicted"/>
<evidence type="ECO:0000313" key="3">
    <source>
        <dbReference type="EMBL" id="KAG5678717.1"/>
    </source>
</evidence>
<keyword evidence="4" id="KW-1185">Reference proteome</keyword>
<feature type="transmembrane region" description="Helical" evidence="1">
    <location>
        <begin position="53"/>
        <end position="76"/>
    </location>
</feature>
<reference evidence="3" key="1">
    <citation type="submission" date="2021-03" db="EMBL/GenBank/DDBJ databases">
        <title>Chromosome level genome of the anhydrobiotic midge Polypedilum vanderplanki.</title>
        <authorList>
            <person name="Yoshida Y."/>
            <person name="Kikawada T."/>
            <person name="Gusev O."/>
        </authorList>
    </citation>
    <scope>NUCLEOTIDE SEQUENCE</scope>
    <source>
        <strain evidence="3">NIAS01</strain>
        <tissue evidence="3">Whole body or cell culture</tissue>
    </source>
</reference>
<evidence type="ECO:0000256" key="2">
    <source>
        <dbReference type="SAM" id="SignalP"/>
    </source>
</evidence>
<dbReference type="Proteomes" id="UP001107558">
    <property type="component" value="Chromosome 2"/>
</dbReference>
<dbReference type="AlphaFoldDB" id="A0A9J6C9Z2"/>
<feature type="signal peptide" evidence="2">
    <location>
        <begin position="1"/>
        <end position="21"/>
    </location>
</feature>
<protein>
    <submittedName>
        <fullName evidence="3">Uncharacterized protein</fullName>
    </submittedName>
</protein>
<dbReference type="EMBL" id="JADBJN010000002">
    <property type="protein sequence ID" value="KAG5678717.1"/>
    <property type="molecule type" value="Genomic_DNA"/>
</dbReference>
<keyword evidence="1" id="KW-1133">Transmembrane helix</keyword>
<sequence length="101" mass="11498">MLISVLCIIVLWCIKLRIDDASPNSSVLKSVSFFIRARVNNNEIEVTLQDLKIYSIFFLVYCLFLLFEILYASFLITGSQLRKTRLSLVVANLILPVLALS</sequence>
<keyword evidence="1" id="KW-0812">Transmembrane</keyword>
<feature type="chain" id="PRO_5039935902" evidence="2">
    <location>
        <begin position="22"/>
        <end position="101"/>
    </location>
</feature>
<gene>
    <name evidence="3" type="ORF">PVAND_008365</name>
</gene>
<organism evidence="3 4">
    <name type="scientific">Polypedilum vanderplanki</name>
    <name type="common">Sleeping chironomid midge</name>
    <dbReference type="NCBI Taxonomy" id="319348"/>
    <lineage>
        <taxon>Eukaryota</taxon>
        <taxon>Metazoa</taxon>
        <taxon>Ecdysozoa</taxon>
        <taxon>Arthropoda</taxon>
        <taxon>Hexapoda</taxon>
        <taxon>Insecta</taxon>
        <taxon>Pterygota</taxon>
        <taxon>Neoptera</taxon>
        <taxon>Endopterygota</taxon>
        <taxon>Diptera</taxon>
        <taxon>Nematocera</taxon>
        <taxon>Chironomoidea</taxon>
        <taxon>Chironomidae</taxon>
        <taxon>Chironominae</taxon>
        <taxon>Polypedilum</taxon>
        <taxon>Polypedilum</taxon>
    </lineage>
</organism>
<keyword evidence="2" id="KW-0732">Signal</keyword>
<accession>A0A9J6C9Z2</accession>
<evidence type="ECO:0000256" key="1">
    <source>
        <dbReference type="SAM" id="Phobius"/>
    </source>
</evidence>